<feature type="domain" description="Cardiolipin synthase N-terminal" evidence="6">
    <location>
        <begin position="28"/>
        <end position="71"/>
    </location>
</feature>
<gene>
    <name evidence="7" type="ORF">ACFQDO_19400</name>
</gene>
<comment type="caution">
    <text evidence="7">The sequence shown here is derived from an EMBL/GenBank/DDBJ whole genome shotgun (WGS) entry which is preliminary data.</text>
</comment>
<evidence type="ECO:0000259" key="6">
    <source>
        <dbReference type="Pfam" id="PF13396"/>
    </source>
</evidence>
<organism evidence="7 8">
    <name type="scientific">Angustibacter luteus</name>
    <dbReference type="NCBI Taxonomy" id="658456"/>
    <lineage>
        <taxon>Bacteria</taxon>
        <taxon>Bacillati</taxon>
        <taxon>Actinomycetota</taxon>
        <taxon>Actinomycetes</taxon>
        <taxon>Kineosporiales</taxon>
        <taxon>Kineosporiaceae</taxon>
    </lineage>
</organism>
<evidence type="ECO:0000313" key="7">
    <source>
        <dbReference type="EMBL" id="MFC6009302.1"/>
    </source>
</evidence>
<proteinExistence type="predicted"/>
<dbReference type="InterPro" id="IPR027379">
    <property type="entry name" value="CLS_N"/>
</dbReference>
<evidence type="ECO:0000256" key="1">
    <source>
        <dbReference type="ARBA" id="ARBA00004651"/>
    </source>
</evidence>
<evidence type="ECO:0000256" key="3">
    <source>
        <dbReference type="ARBA" id="ARBA00022692"/>
    </source>
</evidence>
<keyword evidence="3" id="KW-0812">Transmembrane</keyword>
<dbReference type="EMBL" id="JBHSRD010000008">
    <property type="protein sequence ID" value="MFC6009302.1"/>
    <property type="molecule type" value="Genomic_DNA"/>
</dbReference>
<keyword evidence="2" id="KW-1003">Cell membrane</keyword>
<dbReference type="Pfam" id="PF13396">
    <property type="entry name" value="PLDc_N"/>
    <property type="match status" value="1"/>
</dbReference>
<comment type="subcellular location">
    <subcellularLocation>
        <location evidence="1">Cell membrane</location>
        <topology evidence="1">Multi-pass membrane protein</topology>
    </subcellularLocation>
</comment>
<evidence type="ECO:0000256" key="4">
    <source>
        <dbReference type="ARBA" id="ARBA00022989"/>
    </source>
</evidence>
<keyword evidence="4" id="KW-1133">Transmembrane helix</keyword>
<dbReference type="Proteomes" id="UP001596189">
    <property type="component" value="Unassembled WGS sequence"/>
</dbReference>
<evidence type="ECO:0000256" key="5">
    <source>
        <dbReference type="ARBA" id="ARBA00023136"/>
    </source>
</evidence>
<name>A0ABW1JIU4_9ACTN</name>
<evidence type="ECO:0000313" key="8">
    <source>
        <dbReference type="Proteomes" id="UP001596189"/>
    </source>
</evidence>
<evidence type="ECO:0000256" key="2">
    <source>
        <dbReference type="ARBA" id="ARBA00022475"/>
    </source>
</evidence>
<keyword evidence="8" id="KW-1185">Reference proteome</keyword>
<accession>A0ABW1JIU4</accession>
<reference evidence="8" key="1">
    <citation type="journal article" date="2019" name="Int. J. Syst. Evol. Microbiol.">
        <title>The Global Catalogue of Microorganisms (GCM) 10K type strain sequencing project: providing services to taxonomists for standard genome sequencing and annotation.</title>
        <authorList>
            <consortium name="The Broad Institute Genomics Platform"/>
            <consortium name="The Broad Institute Genome Sequencing Center for Infectious Disease"/>
            <person name="Wu L."/>
            <person name="Ma J."/>
        </authorList>
    </citation>
    <scope>NUCLEOTIDE SEQUENCE [LARGE SCALE GENOMIC DNA]</scope>
    <source>
        <strain evidence="8">KACC 14249</strain>
    </source>
</reference>
<sequence length="74" mass="8063">MLKRKKRWSELTPGQRKAAVVVGAIEMVLTAIAASDLRQRPADQVRGPKLLWTLALGIQPVGPIAYLVAGRQSD</sequence>
<protein>
    <submittedName>
        <fullName evidence="7">PLD nuclease N-terminal domain-containing protein</fullName>
    </submittedName>
</protein>
<keyword evidence="5" id="KW-0472">Membrane</keyword>
<dbReference type="RefSeq" id="WP_345717819.1">
    <property type="nucleotide sequence ID" value="NZ_BAABFP010000007.1"/>
</dbReference>